<reference evidence="1" key="2">
    <citation type="submission" date="2020-09" db="EMBL/GenBank/DDBJ databases">
        <authorList>
            <person name="Sun Q."/>
            <person name="Ohkuma M."/>
        </authorList>
    </citation>
    <scope>NUCLEOTIDE SEQUENCE</scope>
    <source>
        <strain evidence="1">JCM 3086</strain>
    </source>
</reference>
<dbReference type="AlphaFoldDB" id="A0A917L4K9"/>
<name>A0A917L4K9_9ACTN</name>
<sequence>MEGGAQLDHPALLGLELVHFEVEVELLRMLLAWPAGPLVVLHPLKRQLDVVGAQVAPVLGADVGADLPAQQPGVELGQLPGAGQSTMASDDIAVDSLQSGLFAIPDWRPSRGGAAGGRS</sequence>
<reference evidence="1" key="1">
    <citation type="journal article" date="2014" name="Int. J. Syst. Evol. Microbiol.">
        <title>Complete genome sequence of Corynebacterium casei LMG S-19264T (=DSM 44701T), isolated from a smear-ripened cheese.</title>
        <authorList>
            <consortium name="US DOE Joint Genome Institute (JGI-PGF)"/>
            <person name="Walter F."/>
            <person name="Albersmeier A."/>
            <person name="Kalinowski J."/>
            <person name="Ruckert C."/>
        </authorList>
    </citation>
    <scope>NUCLEOTIDE SEQUENCE</scope>
    <source>
        <strain evidence="1">JCM 3086</strain>
    </source>
</reference>
<comment type="caution">
    <text evidence="1">The sequence shown here is derived from an EMBL/GenBank/DDBJ whole genome shotgun (WGS) entry which is preliminary data.</text>
</comment>
<evidence type="ECO:0000313" key="1">
    <source>
        <dbReference type="EMBL" id="GGJ44387.1"/>
    </source>
</evidence>
<protein>
    <submittedName>
        <fullName evidence="1">Uncharacterized protein</fullName>
    </submittedName>
</protein>
<accession>A0A917L4K9</accession>
<gene>
    <name evidence="1" type="ORF">GCM10010121_064500</name>
</gene>
<keyword evidence="2" id="KW-1185">Reference proteome</keyword>
<dbReference type="EMBL" id="BMQA01000029">
    <property type="protein sequence ID" value="GGJ44387.1"/>
    <property type="molecule type" value="Genomic_DNA"/>
</dbReference>
<dbReference type="Proteomes" id="UP000657574">
    <property type="component" value="Unassembled WGS sequence"/>
</dbReference>
<organism evidence="1 2">
    <name type="scientific">Streptomyces brasiliensis</name>
    <dbReference type="NCBI Taxonomy" id="1954"/>
    <lineage>
        <taxon>Bacteria</taxon>
        <taxon>Bacillati</taxon>
        <taxon>Actinomycetota</taxon>
        <taxon>Actinomycetes</taxon>
        <taxon>Kitasatosporales</taxon>
        <taxon>Streptomycetaceae</taxon>
        <taxon>Streptomyces</taxon>
    </lineage>
</organism>
<proteinExistence type="predicted"/>
<evidence type="ECO:0000313" key="2">
    <source>
        <dbReference type="Proteomes" id="UP000657574"/>
    </source>
</evidence>